<dbReference type="CDD" id="cd13553">
    <property type="entry name" value="PBP2_NrtA_CpmA_like"/>
    <property type="match status" value="1"/>
</dbReference>
<evidence type="ECO:0000256" key="7">
    <source>
        <dbReference type="ARBA" id="ARBA00024031"/>
    </source>
</evidence>
<dbReference type="InterPro" id="IPR006311">
    <property type="entry name" value="TAT_signal"/>
</dbReference>
<dbReference type="RefSeq" id="WP_106750152.1">
    <property type="nucleotide sequence ID" value="NZ_CP027668.1"/>
</dbReference>
<protein>
    <submittedName>
        <fullName evidence="9">Bicarbonate-binding protein</fullName>
    </submittedName>
</protein>
<dbReference type="KEGG" id="phr:C6569_17875"/>
<keyword evidence="2" id="KW-0813">Transport</keyword>
<evidence type="ECO:0000256" key="8">
    <source>
        <dbReference type="SAM" id="SignalP"/>
    </source>
</evidence>
<keyword evidence="4" id="KW-0997">Cell inner membrane</keyword>
<comment type="subcellular location">
    <subcellularLocation>
        <location evidence="1">Endomembrane system</location>
    </subcellularLocation>
</comment>
<dbReference type="Pfam" id="PF13379">
    <property type="entry name" value="NMT1_2"/>
    <property type="match status" value="1"/>
</dbReference>
<evidence type="ECO:0000256" key="1">
    <source>
        <dbReference type="ARBA" id="ARBA00004308"/>
    </source>
</evidence>
<dbReference type="GO" id="GO:0012505">
    <property type="term" value="C:endomembrane system"/>
    <property type="evidence" value="ECO:0007669"/>
    <property type="project" value="UniProtKB-SubCell"/>
</dbReference>
<accession>A0A2S0NF47</accession>
<dbReference type="Gene3D" id="3.40.190.10">
    <property type="entry name" value="Periplasmic binding protein-like II"/>
    <property type="match status" value="2"/>
</dbReference>
<dbReference type="PANTHER" id="PTHR30024">
    <property type="entry name" value="ALIPHATIC SULFONATES-BINDING PROTEIN-RELATED"/>
    <property type="match status" value="1"/>
</dbReference>
<name>A0A2S0NF47_9HYPH</name>
<keyword evidence="6" id="KW-0472">Membrane</keyword>
<feature type="chain" id="PRO_5015496368" evidence="8">
    <location>
        <begin position="46"/>
        <end position="441"/>
    </location>
</feature>
<evidence type="ECO:0000256" key="3">
    <source>
        <dbReference type="ARBA" id="ARBA00022475"/>
    </source>
</evidence>
<gene>
    <name evidence="9" type="ORF">C6569_17875</name>
</gene>
<dbReference type="AlphaFoldDB" id="A0A2S0NF47"/>
<evidence type="ECO:0000256" key="2">
    <source>
        <dbReference type="ARBA" id="ARBA00022448"/>
    </source>
</evidence>
<feature type="signal peptide" evidence="8">
    <location>
        <begin position="1"/>
        <end position="45"/>
    </location>
</feature>
<dbReference type="InterPro" id="IPR044527">
    <property type="entry name" value="NrtA/CpmA_ABC-bd_dom"/>
</dbReference>
<keyword evidence="3" id="KW-1003">Cell membrane</keyword>
<evidence type="ECO:0000313" key="10">
    <source>
        <dbReference type="Proteomes" id="UP000237889"/>
    </source>
</evidence>
<keyword evidence="10" id="KW-1185">Reference proteome</keyword>
<evidence type="ECO:0000256" key="5">
    <source>
        <dbReference type="ARBA" id="ARBA00022729"/>
    </source>
</evidence>
<evidence type="ECO:0000256" key="4">
    <source>
        <dbReference type="ARBA" id="ARBA00022519"/>
    </source>
</evidence>
<evidence type="ECO:0000313" key="9">
    <source>
        <dbReference type="EMBL" id="AVO46782.1"/>
    </source>
</evidence>
<dbReference type="SUPFAM" id="SSF53850">
    <property type="entry name" value="Periplasmic binding protein-like II"/>
    <property type="match status" value="1"/>
</dbReference>
<keyword evidence="5 8" id="KW-0732">Signal</keyword>
<comment type="similarity">
    <text evidence="7">Belongs to the CmpA/NrtA family.</text>
</comment>
<dbReference type="PROSITE" id="PS51318">
    <property type="entry name" value="TAT"/>
    <property type="match status" value="1"/>
</dbReference>
<dbReference type="OrthoDB" id="570524at2"/>
<dbReference type="EMBL" id="CP027668">
    <property type="protein sequence ID" value="AVO46782.1"/>
    <property type="molecule type" value="Genomic_DNA"/>
</dbReference>
<dbReference type="PANTHER" id="PTHR30024:SF7">
    <property type="entry name" value="NITRATE_NITRITE BINDING PROTEIN NRTA"/>
    <property type="match status" value="1"/>
</dbReference>
<dbReference type="Proteomes" id="UP000237889">
    <property type="component" value="Chromosome"/>
</dbReference>
<evidence type="ECO:0000256" key="6">
    <source>
        <dbReference type="ARBA" id="ARBA00023136"/>
    </source>
</evidence>
<sequence length="441" mass="48257">MTTTFQAKSPAAAGRTSRRAFLKQTAATAALFAAAKAALPAGAFAQGAGPEVKGTKLGYIALTDAAPLIIAKEKGFYAKHGVPDMDIAKQASWGATRDNMALGTKANGIDGGHILRPKVHLYTTGKVMQNGQSLPMYTLLNLNEDGQSISISNEYKDLAIQKDSSPLKAAFERKKAQGKELTAAMTFPGGTHDLWIRYWLAAGGIDPDSDIKVIVVPPPQMVANMKVGTMDCFCVGEPWNEQLVNQNIGYTAITTGELWFKHPEKILGMRADWVDAHPKATQAILMAVMEAQQWCEKMENKEELAQIVGRRQWFNVPVNDINGRLKGNINYGHGRKVSDSPLRMKFWGEGGAVSYPWKSLDSWFVTENIRWGKFEPNTDIKALVDKTNRSDLWLAAAKTLGVAGVPTSDSRGVETFFDGVKFDPADPQAYLRALKIKRAQV</sequence>
<reference evidence="9 10" key="1">
    <citation type="submission" date="2018-03" db="EMBL/GenBank/DDBJ databases">
        <title>Genome sequencing of Phreatobacter sp.</title>
        <authorList>
            <person name="Kim S.-J."/>
            <person name="Heo J."/>
            <person name="Kwon S.-W."/>
        </authorList>
    </citation>
    <scope>NUCLEOTIDE SEQUENCE [LARGE SCALE GENOMIC DNA]</scope>
    <source>
        <strain evidence="9 10">S-12</strain>
    </source>
</reference>
<organism evidence="9 10">
    <name type="scientific">Phreatobacter cathodiphilus</name>
    <dbReference type="NCBI Taxonomy" id="1868589"/>
    <lineage>
        <taxon>Bacteria</taxon>
        <taxon>Pseudomonadati</taxon>
        <taxon>Pseudomonadota</taxon>
        <taxon>Alphaproteobacteria</taxon>
        <taxon>Hyphomicrobiales</taxon>
        <taxon>Phreatobacteraceae</taxon>
        <taxon>Phreatobacter</taxon>
    </lineage>
</organism>
<proteinExistence type="inferred from homology"/>